<dbReference type="Pfam" id="PF13103">
    <property type="entry name" value="TonB_2"/>
    <property type="match status" value="1"/>
</dbReference>
<reference evidence="2" key="2">
    <citation type="journal article" date="2023" name="Microorganisms">
        <title>Isolation and Genomic Characteristics of Cat-Borne Campylobacter felis sp. nov. and Sheep-Borne Campylobacter ovis sp. nov.</title>
        <authorList>
            <person name="Wang H."/>
            <person name="Li Y."/>
            <person name="Gu Y."/>
            <person name="Zhou G."/>
            <person name="Chen X."/>
            <person name="Zhang X."/>
            <person name="Shao Z."/>
            <person name="Zhang J."/>
            <person name="Zhang M."/>
        </authorList>
    </citation>
    <scope>NUCLEOTIDE SEQUENCE</scope>
    <source>
        <strain evidence="2">PS10</strain>
    </source>
</reference>
<evidence type="ECO:0000313" key="3">
    <source>
        <dbReference type="Proteomes" id="UP001173801"/>
    </source>
</evidence>
<organism evidence="2 3">
    <name type="scientific">Campylobacter gastrosuis</name>
    <dbReference type="NCBI Taxonomy" id="2974576"/>
    <lineage>
        <taxon>Bacteria</taxon>
        <taxon>Pseudomonadati</taxon>
        <taxon>Campylobacterota</taxon>
        <taxon>Epsilonproteobacteria</taxon>
        <taxon>Campylobacterales</taxon>
        <taxon>Campylobacteraceae</taxon>
        <taxon>Campylobacter</taxon>
    </lineage>
</organism>
<protein>
    <submittedName>
        <fullName evidence="2">TonB C-terminal domain-containing protein</fullName>
    </submittedName>
</protein>
<accession>A0ABT7HPQ6</accession>
<name>A0ABT7HPQ6_9BACT</name>
<feature type="chain" id="PRO_5047058791" evidence="1">
    <location>
        <begin position="16"/>
        <end position="107"/>
    </location>
</feature>
<evidence type="ECO:0000256" key="1">
    <source>
        <dbReference type="SAM" id="SignalP"/>
    </source>
</evidence>
<keyword evidence="1" id="KW-0732">Signal</keyword>
<reference evidence="2" key="1">
    <citation type="submission" date="2022-08" db="EMBL/GenBank/DDBJ databases">
        <authorList>
            <person name="Wang H."/>
        </authorList>
    </citation>
    <scope>NUCLEOTIDE SEQUENCE</scope>
    <source>
        <strain evidence="2">PS10</strain>
    </source>
</reference>
<dbReference type="EMBL" id="JANURM010000005">
    <property type="protein sequence ID" value="MDL0088897.1"/>
    <property type="molecule type" value="Genomic_DNA"/>
</dbReference>
<evidence type="ECO:0000313" key="2">
    <source>
        <dbReference type="EMBL" id="MDL0088897.1"/>
    </source>
</evidence>
<proteinExistence type="predicted"/>
<keyword evidence="3" id="KW-1185">Reference proteome</keyword>
<dbReference type="RefSeq" id="WP_284937555.1">
    <property type="nucleotide sequence ID" value="NZ_JANURM010000005.1"/>
</dbReference>
<feature type="signal peptide" evidence="1">
    <location>
        <begin position="1"/>
        <end position="15"/>
    </location>
</feature>
<dbReference type="Proteomes" id="UP001173801">
    <property type="component" value="Unassembled WGS sequence"/>
</dbReference>
<comment type="caution">
    <text evidence="2">The sequence shown here is derived from an EMBL/GenBank/DDBJ whole genome shotgun (WGS) entry which is preliminary data.</text>
</comment>
<sequence>MKKFLLFFTCAYAFAASSESIVNEIAGRVNSHYKGCKIAQNGEAVVKIHIDTSGNFSYQIAQMSENDSFNAELKSCLDVLKGEKFPKKANKRETILKLKLENKTTEI</sequence>
<gene>
    <name evidence="2" type="ORF">NYG85_05860</name>
</gene>